<reference evidence="1" key="1">
    <citation type="submission" date="2018-01" db="EMBL/GenBank/DDBJ databases">
        <authorList>
            <person name="Mao J.F."/>
        </authorList>
    </citation>
    <scope>NUCLEOTIDE SEQUENCE</scope>
    <source>
        <strain evidence="1">Huo1</strain>
        <tissue evidence="1">Leaf</tissue>
    </source>
</reference>
<keyword evidence="2" id="KW-1185">Reference proteome</keyword>
<proteinExistence type="predicted"/>
<gene>
    <name evidence="1" type="ORF">SASPL_137088</name>
</gene>
<dbReference type="EMBL" id="PNBA02000014">
    <property type="protein sequence ID" value="KAG6400263.1"/>
    <property type="molecule type" value="Genomic_DNA"/>
</dbReference>
<evidence type="ECO:0000313" key="2">
    <source>
        <dbReference type="Proteomes" id="UP000298416"/>
    </source>
</evidence>
<reference evidence="1" key="2">
    <citation type="submission" date="2020-08" db="EMBL/GenBank/DDBJ databases">
        <title>Plant Genome Project.</title>
        <authorList>
            <person name="Zhang R.-G."/>
        </authorList>
    </citation>
    <scope>NUCLEOTIDE SEQUENCE</scope>
    <source>
        <strain evidence="1">Huo1</strain>
        <tissue evidence="1">Leaf</tissue>
    </source>
</reference>
<evidence type="ECO:0000313" key="1">
    <source>
        <dbReference type="EMBL" id="KAG6400263.1"/>
    </source>
</evidence>
<comment type="caution">
    <text evidence="1">The sequence shown here is derived from an EMBL/GenBank/DDBJ whole genome shotgun (WGS) entry which is preliminary data.</text>
</comment>
<accession>A0A8X8WUB4</accession>
<dbReference type="Proteomes" id="UP000298416">
    <property type="component" value="Unassembled WGS sequence"/>
</dbReference>
<protein>
    <submittedName>
        <fullName evidence="1">Uncharacterized protein</fullName>
    </submittedName>
</protein>
<organism evidence="1">
    <name type="scientific">Salvia splendens</name>
    <name type="common">Scarlet sage</name>
    <dbReference type="NCBI Taxonomy" id="180675"/>
    <lineage>
        <taxon>Eukaryota</taxon>
        <taxon>Viridiplantae</taxon>
        <taxon>Streptophyta</taxon>
        <taxon>Embryophyta</taxon>
        <taxon>Tracheophyta</taxon>
        <taxon>Spermatophyta</taxon>
        <taxon>Magnoliopsida</taxon>
        <taxon>eudicotyledons</taxon>
        <taxon>Gunneridae</taxon>
        <taxon>Pentapetalae</taxon>
        <taxon>asterids</taxon>
        <taxon>lamiids</taxon>
        <taxon>Lamiales</taxon>
        <taxon>Lamiaceae</taxon>
        <taxon>Nepetoideae</taxon>
        <taxon>Mentheae</taxon>
        <taxon>Salviinae</taxon>
        <taxon>Salvia</taxon>
        <taxon>Salvia subgen. Calosphace</taxon>
        <taxon>core Calosphace</taxon>
    </lineage>
</organism>
<name>A0A8X8WUB4_SALSN</name>
<sequence>MSTLCVPAQVPPVSEDCEQLHKAFSGLTPSTLLELQLDVRSSDHFFIALIYDDLFAIDKYMYAVASFSVHARSGDYVRVDQLVRSDDC</sequence>
<dbReference type="AlphaFoldDB" id="A0A8X8WUB4"/>